<dbReference type="VEuPathDB" id="VectorBase:CSON008646"/>
<dbReference type="FunFam" id="3.40.50.1820:FF:000068">
    <property type="entry name" value="Lipid droplet associated hydrolase"/>
    <property type="match status" value="1"/>
</dbReference>
<evidence type="ECO:0000313" key="12">
    <source>
        <dbReference type="EMBL" id="SSX02923.1"/>
    </source>
</evidence>
<dbReference type="Gene3D" id="3.40.50.1820">
    <property type="entry name" value="alpha/beta hydrolase"/>
    <property type="match status" value="1"/>
</dbReference>
<evidence type="ECO:0000256" key="5">
    <source>
        <dbReference type="ARBA" id="ARBA00022677"/>
    </source>
</evidence>
<dbReference type="EMBL" id="UFQT01000328">
    <property type="protein sequence ID" value="SSX23290.1"/>
    <property type="molecule type" value="Genomic_DNA"/>
</dbReference>
<evidence type="ECO:0000256" key="7">
    <source>
        <dbReference type="ARBA" id="ARBA00022824"/>
    </source>
</evidence>
<dbReference type="EMBL" id="UFQS01000328">
    <property type="protein sequence ID" value="SSX02923.1"/>
    <property type="molecule type" value="Genomic_DNA"/>
</dbReference>
<organism evidence="13">
    <name type="scientific">Culicoides sonorensis</name>
    <name type="common">Biting midge</name>
    <dbReference type="NCBI Taxonomy" id="179676"/>
    <lineage>
        <taxon>Eukaryota</taxon>
        <taxon>Metazoa</taxon>
        <taxon>Ecdysozoa</taxon>
        <taxon>Arthropoda</taxon>
        <taxon>Hexapoda</taxon>
        <taxon>Insecta</taxon>
        <taxon>Pterygota</taxon>
        <taxon>Neoptera</taxon>
        <taxon>Endopterygota</taxon>
        <taxon>Diptera</taxon>
        <taxon>Nematocera</taxon>
        <taxon>Chironomoidea</taxon>
        <taxon>Ceratopogonidae</taxon>
        <taxon>Ceratopogoninae</taxon>
        <taxon>Culicoides</taxon>
        <taxon>Monoculicoides</taxon>
    </lineage>
</organism>
<feature type="transmembrane region" description="Helical" evidence="11">
    <location>
        <begin position="175"/>
        <end position="197"/>
    </location>
</feature>
<dbReference type="PANTHER" id="PTHR13390:SF0">
    <property type="entry name" value="LIPID DROPLET-ASSOCIATED HYDROLASE"/>
    <property type="match status" value="1"/>
</dbReference>
<protein>
    <recommendedName>
        <fullName evidence="4">Lipid droplet-associated hydrolase</fullName>
        <ecNumber evidence="9">3.1.1.13</ecNumber>
    </recommendedName>
    <alternativeName>
        <fullName evidence="8">Lipid droplet-associated serine hydrolase</fullName>
    </alternativeName>
</protein>
<dbReference type="AlphaFoldDB" id="A0A336LZP8"/>
<dbReference type="GO" id="GO:0004771">
    <property type="term" value="F:sterol ester esterase activity"/>
    <property type="evidence" value="ECO:0007669"/>
    <property type="project" value="UniProtKB-EC"/>
</dbReference>
<dbReference type="InterPro" id="IPR029058">
    <property type="entry name" value="AB_hydrolase_fold"/>
</dbReference>
<name>A0A336LZP8_CULSO</name>
<comment type="catalytic activity">
    <reaction evidence="10">
        <text>a cholesterol ester + H2O = cholesterol + a fatty acid + H(+)</text>
        <dbReference type="Rhea" id="RHEA:36403"/>
        <dbReference type="ChEBI" id="CHEBI:15377"/>
        <dbReference type="ChEBI" id="CHEBI:15378"/>
        <dbReference type="ChEBI" id="CHEBI:16113"/>
        <dbReference type="ChEBI" id="CHEBI:17002"/>
        <dbReference type="ChEBI" id="CHEBI:28868"/>
        <dbReference type="EC" id="3.1.1.13"/>
    </reaction>
    <physiologicalReaction direction="left-to-right" evidence="10">
        <dbReference type="Rhea" id="RHEA:36404"/>
    </physiologicalReaction>
</comment>
<evidence type="ECO:0000256" key="4">
    <source>
        <dbReference type="ARBA" id="ARBA00019242"/>
    </source>
</evidence>
<evidence type="ECO:0000256" key="6">
    <source>
        <dbReference type="ARBA" id="ARBA00022801"/>
    </source>
</evidence>
<dbReference type="Pfam" id="PF10230">
    <property type="entry name" value="LIDHydrolase"/>
    <property type="match status" value="1"/>
</dbReference>
<keyword evidence="7" id="KW-0256">Endoplasmic reticulum</keyword>
<reference evidence="13" key="2">
    <citation type="submission" date="2018-07" db="EMBL/GenBank/DDBJ databases">
        <authorList>
            <person name="Quirk P.G."/>
            <person name="Krulwich T.A."/>
        </authorList>
    </citation>
    <scope>NUCLEOTIDE SEQUENCE</scope>
</reference>
<keyword evidence="11" id="KW-0812">Transmembrane</keyword>
<evidence type="ECO:0000256" key="11">
    <source>
        <dbReference type="SAM" id="Phobius"/>
    </source>
</evidence>
<gene>
    <name evidence="13" type="primary">CSON008646</name>
</gene>
<accession>A0A336LZP8</accession>
<keyword evidence="11" id="KW-0472">Membrane</keyword>
<evidence type="ECO:0000256" key="1">
    <source>
        <dbReference type="ARBA" id="ARBA00004240"/>
    </source>
</evidence>
<keyword evidence="5" id="KW-0551">Lipid droplet</keyword>
<dbReference type="GO" id="GO:0019915">
    <property type="term" value="P:lipid storage"/>
    <property type="evidence" value="ECO:0007669"/>
    <property type="project" value="InterPro"/>
</dbReference>
<evidence type="ECO:0000256" key="9">
    <source>
        <dbReference type="ARBA" id="ARBA00039150"/>
    </source>
</evidence>
<keyword evidence="11" id="KW-1133">Transmembrane helix</keyword>
<evidence type="ECO:0000256" key="10">
    <source>
        <dbReference type="ARBA" id="ARBA00049527"/>
    </source>
</evidence>
<evidence type="ECO:0000256" key="3">
    <source>
        <dbReference type="ARBA" id="ARBA00008300"/>
    </source>
</evidence>
<evidence type="ECO:0000313" key="13">
    <source>
        <dbReference type="EMBL" id="SSX23290.1"/>
    </source>
</evidence>
<dbReference type="SUPFAM" id="SSF53474">
    <property type="entry name" value="alpha/beta-Hydrolases"/>
    <property type="match status" value="1"/>
</dbReference>
<dbReference type="OMA" id="WVPVSYY"/>
<sequence>MQEGYVDVGELPTHIMTWGKWIEEGFLPEEKEVVICITGNPGLVGFYTKFLGTLYESLDKKIPIWVIGHVGHDDPPECSGKIVPDLYENERIFDLQGQVYHKRAFIEQYVPKDVKIHLIGHSIGAYMILELLKVPEIKRQIVKSYMLFPTIERMAASPNGRFFTKFFPWATKIALLFYTLFALLPNQIKIFVIYLYFMLLRIPKTFLGTADKYSRPHVVEKVLHLAVDEMNKVKDLDVEHIKANKDLLKFYYGASDGWTPVQYFYDLKEKIPDIDAELCQRGIAHAFVLRSGPEMGYIVADWILGILK</sequence>
<dbReference type="InterPro" id="IPR019363">
    <property type="entry name" value="LDAH"/>
</dbReference>
<dbReference type="GO" id="GO:0005783">
    <property type="term" value="C:endoplasmic reticulum"/>
    <property type="evidence" value="ECO:0007669"/>
    <property type="project" value="UniProtKB-SubCell"/>
</dbReference>
<dbReference type="GO" id="GO:0034389">
    <property type="term" value="P:lipid droplet organization"/>
    <property type="evidence" value="ECO:0007669"/>
    <property type="project" value="UniProtKB-ARBA"/>
</dbReference>
<dbReference type="PANTHER" id="PTHR13390">
    <property type="entry name" value="LIPASE"/>
    <property type="match status" value="1"/>
</dbReference>
<reference evidence="12" key="1">
    <citation type="submission" date="2018-04" db="EMBL/GenBank/DDBJ databases">
        <authorList>
            <person name="Go L.Y."/>
            <person name="Mitchell J.A."/>
        </authorList>
    </citation>
    <scope>NUCLEOTIDE SEQUENCE</scope>
    <source>
        <tissue evidence="12">Whole organism</tissue>
    </source>
</reference>
<proteinExistence type="inferred from homology"/>
<keyword evidence="6" id="KW-0378">Hydrolase</keyword>
<comment type="subcellular location">
    <subcellularLocation>
        <location evidence="1">Endoplasmic reticulum</location>
    </subcellularLocation>
    <subcellularLocation>
        <location evidence="2">Lipid droplet</location>
    </subcellularLocation>
</comment>
<dbReference type="EC" id="3.1.1.13" evidence="9"/>
<evidence type="ECO:0000256" key="8">
    <source>
        <dbReference type="ARBA" id="ARBA00031924"/>
    </source>
</evidence>
<evidence type="ECO:0000256" key="2">
    <source>
        <dbReference type="ARBA" id="ARBA00004502"/>
    </source>
</evidence>
<comment type="similarity">
    <text evidence="3">Belongs to the AB hydrolase superfamily. LDAH family.</text>
</comment>
<dbReference type="GO" id="GO:0005811">
    <property type="term" value="C:lipid droplet"/>
    <property type="evidence" value="ECO:0007669"/>
    <property type="project" value="UniProtKB-SubCell"/>
</dbReference>